<gene>
    <name evidence="2" type="ORF">PVK37_00060</name>
</gene>
<name>A0ABY7ZRS8_9ACTN</name>
<feature type="compositionally biased region" description="Basic and acidic residues" evidence="1">
    <location>
        <begin position="174"/>
        <end position="184"/>
    </location>
</feature>
<dbReference type="EMBL" id="CP118615">
    <property type="protein sequence ID" value="WDZ84912.1"/>
    <property type="molecule type" value="Genomic_DNA"/>
</dbReference>
<sequence>MASLASAIYSYRLSRQAHHVSTYYGAIGLFRELDKTFVEYPETRPYIYDGKPVDPDDPDYHRVRAVAELVLDAFEWIWYRQRSLNAEGEWGWRAYIIDTFTSSPALQQHYASAASWYPGITRLIADRSLDGAFPTPRRPGGGGPKAAGRPFPRFSPGAPRGRGHLRPGASPAGERTDVRRDPHSSDPAGRFP</sequence>
<dbReference type="RefSeq" id="WP_275031602.1">
    <property type="nucleotide sequence ID" value="NZ_CP118615.1"/>
</dbReference>
<protein>
    <submittedName>
        <fullName evidence="2">Uncharacterized protein</fullName>
    </submittedName>
</protein>
<evidence type="ECO:0000313" key="3">
    <source>
        <dbReference type="Proteomes" id="UP001219605"/>
    </source>
</evidence>
<organism evidence="2 3">
    <name type="scientific">Micromonospora cathayae</name>
    <dbReference type="NCBI Taxonomy" id="3028804"/>
    <lineage>
        <taxon>Bacteria</taxon>
        <taxon>Bacillati</taxon>
        <taxon>Actinomycetota</taxon>
        <taxon>Actinomycetes</taxon>
        <taxon>Micromonosporales</taxon>
        <taxon>Micromonosporaceae</taxon>
        <taxon>Micromonospora</taxon>
    </lineage>
</organism>
<evidence type="ECO:0000313" key="2">
    <source>
        <dbReference type="EMBL" id="WDZ84912.1"/>
    </source>
</evidence>
<proteinExistence type="predicted"/>
<reference evidence="2 3" key="1">
    <citation type="submission" date="2023-02" db="EMBL/GenBank/DDBJ databases">
        <authorList>
            <person name="Mo P."/>
        </authorList>
    </citation>
    <scope>NUCLEOTIDE SEQUENCE [LARGE SCALE GENOMIC DNA]</scope>
    <source>
        <strain evidence="2 3">HUAS 3</strain>
    </source>
</reference>
<dbReference type="Proteomes" id="UP001219605">
    <property type="component" value="Chromosome"/>
</dbReference>
<accession>A0ABY7ZRS8</accession>
<feature type="region of interest" description="Disordered" evidence="1">
    <location>
        <begin position="130"/>
        <end position="192"/>
    </location>
</feature>
<keyword evidence="3" id="KW-1185">Reference proteome</keyword>
<evidence type="ECO:0000256" key="1">
    <source>
        <dbReference type="SAM" id="MobiDB-lite"/>
    </source>
</evidence>